<comment type="caution">
    <text evidence="2">The sequence shown here is derived from an EMBL/GenBank/DDBJ whole genome shotgun (WGS) entry which is preliminary data.</text>
</comment>
<evidence type="ECO:0000313" key="3">
    <source>
        <dbReference type="Proteomes" id="UP001178507"/>
    </source>
</evidence>
<feature type="chain" id="PRO_5041358723" evidence="1">
    <location>
        <begin position="20"/>
        <end position="264"/>
    </location>
</feature>
<feature type="signal peptide" evidence="1">
    <location>
        <begin position="1"/>
        <end position="19"/>
    </location>
</feature>
<dbReference type="EMBL" id="CAUJNA010000446">
    <property type="protein sequence ID" value="CAJ1377156.1"/>
    <property type="molecule type" value="Genomic_DNA"/>
</dbReference>
<keyword evidence="1" id="KW-0732">Signal</keyword>
<dbReference type="Proteomes" id="UP001178507">
    <property type="component" value="Unassembled WGS sequence"/>
</dbReference>
<gene>
    <name evidence="2" type="ORF">EVOR1521_LOCUS6040</name>
</gene>
<evidence type="ECO:0000256" key="1">
    <source>
        <dbReference type="SAM" id="SignalP"/>
    </source>
</evidence>
<organism evidence="2 3">
    <name type="scientific">Effrenium voratum</name>
    <dbReference type="NCBI Taxonomy" id="2562239"/>
    <lineage>
        <taxon>Eukaryota</taxon>
        <taxon>Sar</taxon>
        <taxon>Alveolata</taxon>
        <taxon>Dinophyceae</taxon>
        <taxon>Suessiales</taxon>
        <taxon>Symbiodiniaceae</taxon>
        <taxon>Effrenium</taxon>
    </lineage>
</organism>
<protein>
    <submittedName>
        <fullName evidence="2">Uncharacterized protein</fullName>
    </submittedName>
</protein>
<reference evidence="2" key="1">
    <citation type="submission" date="2023-08" db="EMBL/GenBank/DDBJ databases">
        <authorList>
            <person name="Chen Y."/>
            <person name="Shah S."/>
            <person name="Dougan E. K."/>
            <person name="Thang M."/>
            <person name="Chan C."/>
        </authorList>
    </citation>
    <scope>NUCLEOTIDE SEQUENCE</scope>
</reference>
<evidence type="ECO:0000313" key="2">
    <source>
        <dbReference type="EMBL" id="CAJ1377156.1"/>
    </source>
</evidence>
<keyword evidence="3" id="KW-1185">Reference proteome</keyword>
<name>A0AA36HXF9_9DINO</name>
<sequence>MLPNANCLFVAVLVVAATATRIAVESKLEQSKLEHPQLDLPSSAQVAGRVTTDGLVKWSSTGAVSYKKAKFLYVTAVSDHNIHFQEKPKSGALHRHTTFVGWNNLLTGTVTRYLFVTDYDEEREILSWCKTSTEPRDKGYIDPFVEVEEKFRLESALGPVWSWKLPKKLTSYGTQLLADMYTEVDGKDTINATVVSTRDRRNSTYTAEYSLHAQSALSDHDSLIYKYLDHSCETVSDFRNVPEICVDELLAVEYECGYAELQLQ</sequence>
<accession>A0AA36HXF9</accession>
<dbReference type="AlphaFoldDB" id="A0AA36HXF9"/>
<proteinExistence type="predicted"/>